<dbReference type="EnsemblMetazoa" id="CapteT185193">
    <property type="protein sequence ID" value="CapteP185193"/>
    <property type="gene ID" value="CapteG185193"/>
</dbReference>
<evidence type="ECO:0000256" key="8">
    <source>
        <dbReference type="SAM" id="MobiDB-lite"/>
    </source>
</evidence>
<keyword evidence="3" id="KW-0808">Transferase</keyword>
<dbReference type="PANTHER" id="PTHR20961">
    <property type="entry name" value="GLYCOSYLTRANSFERASE"/>
    <property type="match status" value="1"/>
</dbReference>
<dbReference type="PANTHER" id="PTHR20961:SF38">
    <property type="entry name" value="PROTEIN O-LINKED-MANNOSE BETA-1,4-N-ACETYLGLUCOSAMINYLTRANSFERASE 2"/>
    <property type="match status" value="1"/>
</dbReference>
<dbReference type="EMBL" id="AMQN01010939">
    <property type="status" value="NOT_ANNOTATED_CDS"/>
    <property type="molecule type" value="Genomic_DNA"/>
</dbReference>
<evidence type="ECO:0000256" key="2">
    <source>
        <dbReference type="ARBA" id="ARBA00022676"/>
    </source>
</evidence>
<evidence type="ECO:0000256" key="4">
    <source>
        <dbReference type="ARBA" id="ARBA00022692"/>
    </source>
</evidence>
<evidence type="ECO:0000259" key="10">
    <source>
        <dbReference type="Pfam" id="PF04577"/>
    </source>
</evidence>
<reference evidence="11 13" key="2">
    <citation type="journal article" date="2013" name="Nature">
        <title>Insights into bilaterian evolution from three spiralian genomes.</title>
        <authorList>
            <person name="Simakov O."/>
            <person name="Marletaz F."/>
            <person name="Cho S.J."/>
            <person name="Edsinger-Gonzales E."/>
            <person name="Havlak P."/>
            <person name="Hellsten U."/>
            <person name="Kuo D.H."/>
            <person name="Larsson T."/>
            <person name="Lv J."/>
            <person name="Arendt D."/>
            <person name="Savage R."/>
            <person name="Osoegawa K."/>
            <person name="de Jong P."/>
            <person name="Grimwood J."/>
            <person name="Chapman J.A."/>
            <person name="Shapiro H."/>
            <person name="Aerts A."/>
            <person name="Otillar R.P."/>
            <person name="Terry A.Y."/>
            <person name="Boore J.L."/>
            <person name="Grigoriev I.V."/>
            <person name="Lindberg D.R."/>
            <person name="Seaver E.C."/>
            <person name="Weisblat D.A."/>
            <person name="Putnam N.H."/>
            <person name="Rokhsar D.S."/>
        </authorList>
    </citation>
    <scope>NUCLEOTIDE SEQUENCE</scope>
    <source>
        <strain evidence="11 13">I ESC-2004</strain>
    </source>
</reference>
<gene>
    <name evidence="11" type="ORF">CAPTEDRAFT_185193</name>
</gene>
<dbReference type="OMA" id="GSELMCK"/>
<dbReference type="GO" id="GO:0097363">
    <property type="term" value="F:protein O-acetylglucosaminyltransferase activity"/>
    <property type="evidence" value="ECO:0007669"/>
    <property type="project" value="TreeGrafter"/>
</dbReference>
<reference evidence="13" key="1">
    <citation type="submission" date="2012-12" db="EMBL/GenBank/DDBJ databases">
        <authorList>
            <person name="Hellsten U."/>
            <person name="Grimwood J."/>
            <person name="Chapman J.A."/>
            <person name="Shapiro H."/>
            <person name="Aerts A."/>
            <person name="Otillar R.P."/>
            <person name="Terry A.Y."/>
            <person name="Boore J.L."/>
            <person name="Simakov O."/>
            <person name="Marletaz F."/>
            <person name="Cho S.-J."/>
            <person name="Edsinger-Gonzales E."/>
            <person name="Havlak P."/>
            <person name="Kuo D.-H."/>
            <person name="Larsson T."/>
            <person name="Lv J."/>
            <person name="Arendt D."/>
            <person name="Savage R."/>
            <person name="Osoegawa K."/>
            <person name="de Jong P."/>
            <person name="Lindberg D.R."/>
            <person name="Seaver E.C."/>
            <person name="Weisblat D.A."/>
            <person name="Putnam N.H."/>
            <person name="Grigoriev I.V."/>
            <person name="Rokhsar D.S."/>
        </authorList>
    </citation>
    <scope>NUCLEOTIDE SEQUENCE</scope>
    <source>
        <strain evidence="13">I ESC-2004</strain>
    </source>
</reference>
<reference evidence="12" key="3">
    <citation type="submission" date="2015-06" db="UniProtKB">
        <authorList>
            <consortium name="EnsemblMetazoa"/>
        </authorList>
    </citation>
    <scope>IDENTIFICATION</scope>
</reference>
<feature type="compositionally biased region" description="Basic and acidic residues" evidence="8">
    <location>
        <begin position="89"/>
        <end position="103"/>
    </location>
</feature>
<feature type="domain" description="Glycosyltransferase 61 catalytic" evidence="10">
    <location>
        <begin position="335"/>
        <end position="503"/>
    </location>
</feature>
<accession>R7U155</accession>
<name>R7U155_CAPTE</name>
<keyword evidence="6 9" id="KW-0472">Membrane</keyword>
<evidence type="ECO:0000313" key="12">
    <source>
        <dbReference type="EnsemblMetazoa" id="CapteP185193"/>
    </source>
</evidence>
<evidence type="ECO:0000313" key="13">
    <source>
        <dbReference type="Proteomes" id="UP000014760"/>
    </source>
</evidence>
<evidence type="ECO:0000256" key="1">
    <source>
        <dbReference type="ARBA" id="ARBA00004167"/>
    </source>
</evidence>
<dbReference type="GO" id="GO:0005783">
    <property type="term" value="C:endoplasmic reticulum"/>
    <property type="evidence" value="ECO:0007669"/>
    <property type="project" value="TreeGrafter"/>
</dbReference>
<proteinExistence type="predicted"/>
<dbReference type="InterPro" id="IPR049625">
    <property type="entry name" value="Glyco_transf_61_cat"/>
</dbReference>
<dbReference type="PROSITE" id="PS51257">
    <property type="entry name" value="PROKAR_LIPOPROTEIN"/>
    <property type="match status" value="1"/>
</dbReference>
<keyword evidence="4 9" id="KW-0812">Transmembrane</keyword>
<sequence>MIERRQVASKKWFFTATPFTALIVTAGVFFVLGCVADLEYVARVSRMQVYFKTAMVSSTSNTSGTRAYNGHAEEIDEEEAGDGTSSHNQRNERGFPEIRSLEREELEDDASIRRASAGKQDNMAAIVSRDQLGKVNTFLFPYLEQMQIIRKRLLTSHFSYPNLTEKMITHLFGYSEDLFDRARRHPQIDLIQIKCDFTEAQKLLLPNYYDITATDCSGLTGVARSMEDFNTTCFSHIKDTLQPKTLATKRQAFVRGLPRIDNIDLDNLTLTYIMIIPKVFISSHGDVLLNGMRIIPRRCKEGNLRDYSRGDLPVDSIQEYEEVFSAHHTYGEAVYHSTVESLQRLVPYLSFLKANPSIKILLGSKHAFLPLLGLDIDRVIVHRMVRAKVAYLPAGVGCCTSPIFTTQLLARNLRSRFNTNKQDTVVLIRRSKQKGRYFRHHGGILRMLQADVAPLGMKIDVYGDNPLPSLAETRRVFHQAAVVISPHGAGASNLLFSQPGTLLIEGLHSPFRTRPNLCFLVMSQALGLRYHGIYINDSVTEIRAEDIKRPILSFLSMVYKKT</sequence>
<evidence type="ECO:0000256" key="5">
    <source>
        <dbReference type="ARBA" id="ARBA00022989"/>
    </source>
</evidence>
<evidence type="ECO:0000256" key="6">
    <source>
        <dbReference type="ARBA" id="ARBA00023136"/>
    </source>
</evidence>
<comment type="subcellular location">
    <subcellularLocation>
        <location evidence="1">Membrane</location>
        <topology evidence="1">Single-pass membrane protein</topology>
    </subcellularLocation>
</comment>
<dbReference type="InterPro" id="IPR007657">
    <property type="entry name" value="Glycosyltransferase_61"/>
</dbReference>
<feature type="transmembrane region" description="Helical" evidence="9">
    <location>
        <begin position="12"/>
        <end position="33"/>
    </location>
</feature>
<dbReference type="GO" id="GO:0035269">
    <property type="term" value="P:protein O-linked glycosylation via mannose"/>
    <property type="evidence" value="ECO:0007669"/>
    <property type="project" value="TreeGrafter"/>
</dbReference>
<keyword evidence="7" id="KW-0325">Glycoprotein</keyword>
<dbReference type="Pfam" id="PF04577">
    <property type="entry name" value="Glyco_transf_61"/>
    <property type="match status" value="1"/>
</dbReference>
<dbReference type="STRING" id="283909.R7U155"/>
<keyword evidence="13" id="KW-1185">Reference proteome</keyword>
<dbReference type="OrthoDB" id="2102136at2759"/>
<evidence type="ECO:0000256" key="9">
    <source>
        <dbReference type="SAM" id="Phobius"/>
    </source>
</evidence>
<dbReference type="HOGENOM" id="CLU_032589_1_0_1"/>
<feature type="region of interest" description="Disordered" evidence="8">
    <location>
        <begin position="74"/>
        <end position="109"/>
    </location>
</feature>
<dbReference type="AlphaFoldDB" id="R7U155"/>
<evidence type="ECO:0000256" key="3">
    <source>
        <dbReference type="ARBA" id="ARBA00022679"/>
    </source>
</evidence>
<protein>
    <recommendedName>
        <fullName evidence="10">Glycosyltransferase 61 catalytic domain-containing protein</fullName>
    </recommendedName>
</protein>
<organism evidence="11">
    <name type="scientific">Capitella teleta</name>
    <name type="common">Polychaete worm</name>
    <dbReference type="NCBI Taxonomy" id="283909"/>
    <lineage>
        <taxon>Eukaryota</taxon>
        <taxon>Metazoa</taxon>
        <taxon>Spiralia</taxon>
        <taxon>Lophotrochozoa</taxon>
        <taxon>Annelida</taxon>
        <taxon>Polychaeta</taxon>
        <taxon>Sedentaria</taxon>
        <taxon>Scolecida</taxon>
        <taxon>Capitellidae</taxon>
        <taxon>Capitella</taxon>
    </lineage>
</organism>
<evidence type="ECO:0000256" key="7">
    <source>
        <dbReference type="ARBA" id="ARBA00023180"/>
    </source>
</evidence>
<keyword evidence="2" id="KW-0328">Glycosyltransferase</keyword>
<dbReference type="Proteomes" id="UP000014760">
    <property type="component" value="Unassembled WGS sequence"/>
</dbReference>
<evidence type="ECO:0000313" key="11">
    <source>
        <dbReference type="EMBL" id="ELT97366.1"/>
    </source>
</evidence>
<dbReference type="EMBL" id="KB308581">
    <property type="protein sequence ID" value="ELT97366.1"/>
    <property type="molecule type" value="Genomic_DNA"/>
</dbReference>
<keyword evidence="5 9" id="KW-1133">Transmembrane helix</keyword>
<dbReference type="GO" id="GO:0016020">
    <property type="term" value="C:membrane"/>
    <property type="evidence" value="ECO:0007669"/>
    <property type="project" value="UniProtKB-SubCell"/>
</dbReference>